<accession>A0A7W8DJZ4</accession>
<comment type="caution">
    <text evidence="2">The sequence shown here is derived from an EMBL/GenBank/DDBJ whole genome shotgun (WGS) entry which is preliminary data.</text>
</comment>
<sequence length="120" mass="12998">MPVSEERQQELAKSLKRCSAETLAAAIRFDETKNLDELPAIILGVLERDAANPRPDGMASVTDDMKLVDDIGMDSFGMIEVVMTAEEVLGLTIATEEMGSISTLGDLKKFLRTKLGASHS</sequence>
<gene>
    <name evidence="2" type="ORF">HNQ65_002107</name>
</gene>
<evidence type="ECO:0000259" key="1">
    <source>
        <dbReference type="PROSITE" id="PS50075"/>
    </source>
</evidence>
<dbReference type="InterPro" id="IPR009081">
    <property type="entry name" value="PP-bd_ACP"/>
</dbReference>
<dbReference type="RefSeq" id="WP_184339454.1">
    <property type="nucleotide sequence ID" value="NZ_JACHIG010000004.1"/>
</dbReference>
<dbReference type="Gene3D" id="1.10.1200.10">
    <property type="entry name" value="ACP-like"/>
    <property type="match status" value="1"/>
</dbReference>
<dbReference type="InterPro" id="IPR036736">
    <property type="entry name" value="ACP-like_sf"/>
</dbReference>
<name>A0A7W8DJZ4_9BACT</name>
<reference evidence="2 3" key="1">
    <citation type="submission" date="2020-08" db="EMBL/GenBank/DDBJ databases">
        <title>Genomic Encyclopedia of Type Strains, Phase IV (KMG-IV): sequencing the most valuable type-strain genomes for metagenomic binning, comparative biology and taxonomic classification.</title>
        <authorList>
            <person name="Goeker M."/>
        </authorList>
    </citation>
    <scope>NUCLEOTIDE SEQUENCE [LARGE SCALE GENOMIC DNA]</scope>
    <source>
        <strain evidence="2 3">DSM 12252</strain>
    </source>
</reference>
<dbReference type="PROSITE" id="PS50075">
    <property type="entry name" value="CARRIER"/>
    <property type="match status" value="1"/>
</dbReference>
<evidence type="ECO:0000313" key="3">
    <source>
        <dbReference type="Proteomes" id="UP000590740"/>
    </source>
</evidence>
<protein>
    <submittedName>
        <fullName evidence="2">Acyl carrier protein</fullName>
    </submittedName>
</protein>
<evidence type="ECO:0000313" key="2">
    <source>
        <dbReference type="EMBL" id="MBB5032525.1"/>
    </source>
</evidence>
<dbReference type="EMBL" id="JACHIG010000004">
    <property type="protein sequence ID" value="MBB5032525.1"/>
    <property type="molecule type" value="Genomic_DNA"/>
</dbReference>
<dbReference type="SUPFAM" id="SSF47336">
    <property type="entry name" value="ACP-like"/>
    <property type="match status" value="1"/>
</dbReference>
<keyword evidence="3" id="KW-1185">Reference proteome</keyword>
<organism evidence="2 3">
    <name type="scientific">Prosthecobacter vanneervenii</name>
    <dbReference type="NCBI Taxonomy" id="48466"/>
    <lineage>
        <taxon>Bacteria</taxon>
        <taxon>Pseudomonadati</taxon>
        <taxon>Verrucomicrobiota</taxon>
        <taxon>Verrucomicrobiia</taxon>
        <taxon>Verrucomicrobiales</taxon>
        <taxon>Verrucomicrobiaceae</taxon>
        <taxon>Prosthecobacter</taxon>
    </lineage>
</organism>
<dbReference type="AlphaFoldDB" id="A0A7W8DJZ4"/>
<dbReference type="Pfam" id="PF00550">
    <property type="entry name" value="PP-binding"/>
    <property type="match status" value="1"/>
</dbReference>
<feature type="domain" description="Carrier" evidence="1">
    <location>
        <begin position="29"/>
        <end position="115"/>
    </location>
</feature>
<proteinExistence type="predicted"/>
<dbReference type="Proteomes" id="UP000590740">
    <property type="component" value="Unassembled WGS sequence"/>
</dbReference>